<dbReference type="SUPFAM" id="SSF49464">
    <property type="entry name" value="Carboxypeptidase regulatory domain-like"/>
    <property type="match status" value="1"/>
</dbReference>
<keyword evidence="4" id="KW-1185">Reference proteome</keyword>
<dbReference type="Proteomes" id="UP000317010">
    <property type="component" value="Unassembled WGS sequence"/>
</dbReference>
<dbReference type="InterPro" id="IPR037066">
    <property type="entry name" value="Plug_dom_sf"/>
</dbReference>
<dbReference type="InterPro" id="IPR008969">
    <property type="entry name" value="CarboxyPept-like_regulatory"/>
</dbReference>
<keyword evidence="1" id="KW-1133">Transmembrane helix</keyword>
<sequence>MFKLKFIYHMNFRKIVAGILLFGGIIIISAFSSFDIDPLQHIIIQFNRWMVVHPQENVYLQLDKSYYATGNDIWFKAYVTAGSNHQLSGISGVLNVELIDDRDSVKQRLKLPIVSGLTWGDFSLPDTLNEGNYRIRAYTNWMRNAGEEYFFDKTITISNVITNQVLTEASYNYGNQNGTQQVNAHIKYTNVDGTVYASIPVTYQVQTGNKNIANGKGQTDTDGNLNINFINPSGVNGAERIITDIKLADKSSVKKILLVKATSANVDVQFFPEGGNLVSGNETKMAFKAVAANGLGTEIKGVVTDNENKQVATFNSNQLAMGVFNFKPESGKIYKAAITYVDGSVNIVSLPTAVNTGYSLTVDDTGNDNIEVKIIPGAEVESSTSTTEVISLIAQSRGTIYFAGKSQAGSKSFNVVIPKSKFPTGIIQFTLFNSSGEPLNERLVFIKNHDELKLNLKADKQEYTPRQKVKIELNTKNKNDQPVVGSFSVAVTNESIVPADENESSIFSGLLLTADIRGYIEKPGYYFAHDDEKTNADLDALMLTQGYHRFEWKQVLEDDIKTVAYSPEKSLQISGHLKNLFGKPVVNGKVTLFTANQSIFMIDTLTDSEGRFTFKNLVFKDSIRFLIQGRSAKDHKNLQVELDNLLQQRVRENKNAPDWQANAVDEISPFLKNSKAAYESGIRNGTINRSIALKEVVIKDKKMQAVKNSSNLNGPGNADQVIAPDALQGCADIADCLQGRINGVIFRNDTPFLMRNLSRPMQIILDGVYVDGVVLSSLNPNDIGSVEVLRSIQYTSIYGGKGGNGLLIITTKNGNEGYAYQRYAPGVITFIPKGYSKVREFYSPKYDDPKTNSKIPDLRSTIYWKPNIITDKEGNASFEFFNADTKGNYRVVVEGIDSDGNLGRQVYRYKID</sequence>
<protein>
    <submittedName>
        <fullName evidence="3">TonB-dependent receptor-like protein</fullName>
    </submittedName>
</protein>
<proteinExistence type="predicted"/>
<evidence type="ECO:0000259" key="2">
    <source>
        <dbReference type="Pfam" id="PF07715"/>
    </source>
</evidence>
<keyword evidence="1" id="KW-0472">Membrane</keyword>
<evidence type="ECO:0000256" key="1">
    <source>
        <dbReference type="SAM" id="Phobius"/>
    </source>
</evidence>
<evidence type="ECO:0000313" key="4">
    <source>
        <dbReference type="Proteomes" id="UP000317010"/>
    </source>
</evidence>
<comment type="caution">
    <text evidence="3">The sequence shown here is derived from an EMBL/GenBank/DDBJ whole genome shotgun (WGS) entry which is preliminary data.</text>
</comment>
<organism evidence="3 4">
    <name type="scientific">Mucilaginibacter frigoritolerans</name>
    <dbReference type="NCBI Taxonomy" id="652788"/>
    <lineage>
        <taxon>Bacteria</taxon>
        <taxon>Pseudomonadati</taxon>
        <taxon>Bacteroidota</taxon>
        <taxon>Sphingobacteriia</taxon>
        <taxon>Sphingobacteriales</taxon>
        <taxon>Sphingobacteriaceae</taxon>
        <taxon>Mucilaginibacter</taxon>
    </lineage>
</organism>
<name>A0A562U1U6_9SPHI</name>
<dbReference type="SUPFAM" id="SSF56935">
    <property type="entry name" value="Porins"/>
    <property type="match status" value="1"/>
</dbReference>
<gene>
    <name evidence="3" type="ORF">JN11_02226</name>
</gene>
<accession>A0A562U1U6</accession>
<dbReference type="Pfam" id="PF07715">
    <property type="entry name" value="Plug"/>
    <property type="match status" value="1"/>
</dbReference>
<feature type="domain" description="TonB-dependent receptor plug" evidence="2">
    <location>
        <begin position="728"/>
        <end position="805"/>
    </location>
</feature>
<evidence type="ECO:0000313" key="3">
    <source>
        <dbReference type="EMBL" id="TWI99811.1"/>
    </source>
</evidence>
<dbReference type="Gene3D" id="2.170.130.10">
    <property type="entry name" value="TonB-dependent receptor, plug domain"/>
    <property type="match status" value="1"/>
</dbReference>
<keyword evidence="1" id="KW-0812">Transmembrane</keyword>
<feature type="transmembrane region" description="Helical" evidence="1">
    <location>
        <begin position="12"/>
        <end position="34"/>
    </location>
</feature>
<dbReference type="EMBL" id="VLLI01000006">
    <property type="protein sequence ID" value="TWI99811.1"/>
    <property type="molecule type" value="Genomic_DNA"/>
</dbReference>
<dbReference type="AlphaFoldDB" id="A0A562U1U6"/>
<reference evidence="3 4" key="1">
    <citation type="submission" date="2019-07" db="EMBL/GenBank/DDBJ databases">
        <title>Genomic Encyclopedia of Archaeal and Bacterial Type Strains, Phase II (KMG-II): from individual species to whole genera.</title>
        <authorList>
            <person name="Goeker M."/>
        </authorList>
    </citation>
    <scope>NUCLEOTIDE SEQUENCE [LARGE SCALE GENOMIC DNA]</scope>
    <source>
        <strain evidence="3 4">ATCC BAA-1854</strain>
    </source>
</reference>
<dbReference type="InterPro" id="IPR012910">
    <property type="entry name" value="Plug_dom"/>
</dbReference>
<dbReference type="Gene3D" id="2.60.40.1930">
    <property type="match status" value="1"/>
</dbReference>
<keyword evidence="3" id="KW-0675">Receptor</keyword>